<feature type="region of interest" description="Disordered" evidence="1">
    <location>
        <begin position="430"/>
        <end position="484"/>
    </location>
</feature>
<dbReference type="EMBL" id="JBJQND010000008">
    <property type="protein sequence ID" value="KAL3869496.1"/>
    <property type="molecule type" value="Genomic_DNA"/>
</dbReference>
<organism evidence="2 3">
    <name type="scientific">Sinanodonta woodiana</name>
    <name type="common">Chinese pond mussel</name>
    <name type="synonym">Anodonta woodiana</name>
    <dbReference type="NCBI Taxonomy" id="1069815"/>
    <lineage>
        <taxon>Eukaryota</taxon>
        <taxon>Metazoa</taxon>
        <taxon>Spiralia</taxon>
        <taxon>Lophotrochozoa</taxon>
        <taxon>Mollusca</taxon>
        <taxon>Bivalvia</taxon>
        <taxon>Autobranchia</taxon>
        <taxon>Heteroconchia</taxon>
        <taxon>Palaeoheterodonta</taxon>
        <taxon>Unionida</taxon>
        <taxon>Unionoidea</taxon>
        <taxon>Unionidae</taxon>
        <taxon>Unioninae</taxon>
        <taxon>Sinanodonta</taxon>
    </lineage>
</organism>
<dbReference type="Proteomes" id="UP001634394">
    <property type="component" value="Unassembled WGS sequence"/>
</dbReference>
<gene>
    <name evidence="2" type="ORF">ACJMK2_042170</name>
</gene>
<feature type="compositionally biased region" description="Basic and acidic residues" evidence="1">
    <location>
        <begin position="450"/>
        <end position="470"/>
    </location>
</feature>
<dbReference type="AlphaFoldDB" id="A0ABD3W6I0"/>
<evidence type="ECO:0000256" key="1">
    <source>
        <dbReference type="SAM" id="MobiDB-lite"/>
    </source>
</evidence>
<reference evidence="2 3" key="1">
    <citation type="submission" date="2024-11" db="EMBL/GenBank/DDBJ databases">
        <title>Chromosome-level genome assembly of the freshwater bivalve Anodonta woodiana.</title>
        <authorList>
            <person name="Chen X."/>
        </authorList>
    </citation>
    <scope>NUCLEOTIDE SEQUENCE [LARGE SCALE GENOMIC DNA]</scope>
    <source>
        <strain evidence="2">MN2024</strain>
        <tissue evidence="2">Gills</tissue>
    </source>
</reference>
<evidence type="ECO:0000313" key="2">
    <source>
        <dbReference type="EMBL" id="KAL3869496.1"/>
    </source>
</evidence>
<name>A0ABD3W6I0_SINWO</name>
<comment type="caution">
    <text evidence="2">The sequence shown here is derived from an EMBL/GenBank/DDBJ whole genome shotgun (WGS) entry which is preliminary data.</text>
</comment>
<accession>A0ABD3W6I0</accession>
<evidence type="ECO:0000313" key="3">
    <source>
        <dbReference type="Proteomes" id="UP001634394"/>
    </source>
</evidence>
<proteinExistence type="predicted"/>
<protein>
    <submittedName>
        <fullName evidence="2">Uncharacterized protein</fullName>
    </submittedName>
</protein>
<keyword evidence="3" id="KW-1185">Reference proteome</keyword>
<feature type="compositionally biased region" description="Basic residues" evidence="1">
    <location>
        <begin position="471"/>
        <end position="484"/>
    </location>
</feature>
<sequence>MCKCLIMEERNEYEIRDLEVSGKRNGGVGIVWSDVQTLGDCLDNTNLPVIVKVGNQQSDHYVISDQGPLCILENSIMKIMKTMPLKTALIRFKAQKEPSLTNSSISEIKMTFVDDIDESGGEAEAIRGDAGVISGAIDYANEQATCGNAWLKTENINVKPDVHKGDETRNDKTEASEVLVALAYRNKARILSKIPNGKQYTCISQVIDDFPRYIEVEDDLSLKVNDSTGGNDDICPIVPRGTVLELDRVLSGSRPDEKILECKYNFGEGLAFRSDQNIFCKAIPDKNLYNLNDIVDKVPLPQTFQFVDGNQGFVILDVSTRNITKEAYFPMEIEIICVSNVNVLCTVVSIERGDRSEFTTILIPAYNTFLQNILVHLPKYPRNDTLENLFPSETEIENPVDALFAKLSDNKPMICISPLEMSASEKNVVTLESNPPPLPPKVTGKGNAAESEKDTNADSDALHEICEPHHRKDSKNKKTRCTIL</sequence>